<dbReference type="GO" id="GO:0003735">
    <property type="term" value="F:structural constituent of ribosome"/>
    <property type="evidence" value="ECO:0007669"/>
    <property type="project" value="InterPro"/>
</dbReference>
<dbReference type="GO" id="GO:0005840">
    <property type="term" value="C:ribosome"/>
    <property type="evidence" value="ECO:0007669"/>
    <property type="project" value="InterPro"/>
</dbReference>
<dbReference type="InterPro" id="IPR001684">
    <property type="entry name" value="Ribosomal_bL27"/>
</dbReference>
<name>A0AAN9IAZ9_CLITE</name>
<proteinExistence type="predicted"/>
<sequence length="120" mass="13529">MIKGTGEQRVIPGNITVRQCGTRFHPGNYVGIGNNHILFALKEGLVNFEQNKLTGLKWVHVEPKEGHILHPFFTDASASELKITVIHVYLVTNSEYFDAPRCSICLLFMGFLIEKRISCI</sequence>
<dbReference type="GO" id="GO:0006412">
    <property type="term" value="P:translation"/>
    <property type="evidence" value="ECO:0007669"/>
    <property type="project" value="InterPro"/>
</dbReference>
<gene>
    <name evidence="1" type="ORF">RJT34_27444</name>
</gene>
<evidence type="ECO:0000313" key="1">
    <source>
        <dbReference type="EMBL" id="KAK7271494.1"/>
    </source>
</evidence>
<dbReference type="PANTHER" id="PTHR15893">
    <property type="entry name" value="RIBOSOMAL PROTEIN L27"/>
    <property type="match status" value="1"/>
</dbReference>
<dbReference type="Proteomes" id="UP001359559">
    <property type="component" value="Unassembled WGS sequence"/>
</dbReference>
<dbReference type="Pfam" id="PF01016">
    <property type="entry name" value="Ribosomal_L27"/>
    <property type="match status" value="1"/>
</dbReference>
<dbReference type="PRINTS" id="PR00063">
    <property type="entry name" value="RIBOSOMALL27"/>
</dbReference>
<reference evidence="1 2" key="1">
    <citation type="submission" date="2024-01" db="EMBL/GenBank/DDBJ databases">
        <title>The genomes of 5 underutilized Papilionoideae crops provide insights into root nodulation and disease resistance.</title>
        <authorList>
            <person name="Yuan L."/>
        </authorList>
    </citation>
    <scope>NUCLEOTIDE SEQUENCE [LARGE SCALE GENOMIC DNA]</scope>
    <source>
        <strain evidence="1">LY-2023</strain>
        <tissue evidence="1">Leaf</tissue>
    </source>
</reference>
<keyword evidence="2" id="KW-1185">Reference proteome</keyword>
<dbReference type="SUPFAM" id="SSF110324">
    <property type="entry name" value="Ribosomal L27 protein-like"/>
    <property type="match status" value="1"/>
</dbReference>
<accession>A0AAN9IAZ9</accession>
<evidence type="ECO:0008006" key="3">
    <source>
        <dbReference type="Google" id="ProtNLM"/>
    </source>
</evidence>
<protein>
    <recommendedName>
        <fullName evidence="3">Ribosomal protein L27</fullName>
    </recommendedName>
</protein>
<dbReference type="AlphaFoldDB" id="A0AAN9IAZ9"/>
<evidence type="ECO:0000313" key="2">
    <source>
        <dbReference type="Proteomes" id="UP001359559"/>
    </source>
</evidence>
<comment type="caution">
    <text evidence="1">The sequence shown here is derived from an EMBL/GenBank/DDBJ whole genome shotgun (WGS) entry which is preliminary data.</text>
</comment>
<dbReference type="Gene3D" id="2.40.50.100">
    <property type="match status" value="1"/>
</dbReference>
<dbReference type="EMBL" id="JAYKXN010000007">
    <property type="protein sequence ID" value="KAK7271494.1"/>
    <property type="molecule type" value="Genomic_DNA"/>
</dbReference>
<dbReference type="PANTHER" id="PTHR15893:SF16">
    <property type="entry name" value="50S RIBOSOMAL PROTEIN L27"/>
    <property type="match status" value="1"/>
</dbReference>
<organism evidence="1 2">
    <name type="scientific">Clitoria ternatea</name>
    <name type="common">Butterfly pea</name>
    <dbReference type="NCBI Taxonomy" id="43366"/>
    <lineage>
        <taxon>Eukaryota</taxon>
        <taxon>Viridiplantae</taxon>
        <taxon>Streptophyta</taxon>
        <taxon>Embryophyta</taxon>
        <taxon>Tracheophyta</taxon>
        <taxon>Spermatophyta</taxon>
        <taxon>Magnoliopsida</taxon>
        <taxon>eudicotyledons</taxon>
        <taxon>Gunneridae</taxon>
        <taxon>Pentapetalae</taxon>
        <taxon>rosids</taxon>
        <taxon>fabids</taxon>
        <taxon>Fabales</taxon>
        <taxon>Fabaceae</taxon>
        <taxon>Papilionoideae</taxon>
        <taxon>50 kb inversion clade</taxon>
        <taxon>NPAAA clade</taxon>
        <taxon>indigoferoid/millettioid clade</taxon>
        <taxon>Phaseoleae</taxon>
        <taxon>Clitoria</taxon>
    </lineage>
</organism>